<proteinExistence type="predicted"/>
<dbReference type="Proteomes" id="UP000094243">
    <property type="component" value="Unassembled WGS sequence"/>
</dbReference>
<sequence>MHHQLTAHEASPTLRQWIFEVTDLEDLRFSRPEPIGRSRNIWIVSGRNSTGDSVEYVARQETGRGTFTGTAFTLRREAAILTALQGSAVPTPDVAAVSEDGNTILITRLPGTAAFEFVDDVARARTIDNFIAAIVELHEIDPAVLGTELEQPTTVAEHALLDLRHHQRSFEIFGSGEPVLRRAFDWLHQYIPAHVQRTALLQGDTGPGNFLHLDTEITGLIDWEASHVGDPMDDLAWIWFRKCFLRKDDDLVEWYARYARVSGLRIDYDSICYYRVLVLVRAAVATIVRSAHNPGVEDPKPARMTRLVEAVLRDPYGRGGATDALAPIITTEDRNRLEELSP</sequence>
<gene>
    <name evidence="2" type="ORF">BHQ17_10700</name>
</gene>
<protein>
    <recommendedName>
        <fullName evidence="1">Aminoglycoside phosphotransferase domain-containing protein</fullName>
    </recommendedName>
</protein>
<dbReference type="CDD" id="cd05154">
    <property type="entry name" value="ACAD10_11_N-like"/>
    <property type="match status" value="1"/>
</dbReference>
<dbReference type="Gene3D" id="3.30.200.20">
    <property type="entry name" value="Phosphorylase Kinase, domain 1"/>
    <property type="match status" value="1"/>
</dbReference>
<reference evidence="3" key="1">
    <citation type="submission" date="2016-09" db="EMBL/GenBank/DDBJ databases">
        <authorList>
            <person name="Greninger A.L."/>
            <person name="Jerome K.R."/>
            <person name="Mcnair B."/>
            <person name="Wallis C."/>
            <person name="Fang F."/>
        </authorList>
    </citation>
    <scope>NUCLEOTIDE SEQUENCE [LARGE SCALE GENOMIC DNA]</scope>
    <source>
        <strain evidence="3">M7</strain>
    </source>
</reference>
<dbReference type="PANTHER" id="PTHR21310">
    <property type="entry name" value="AMINOGLYCOSIDE PHOSPHOTRANSFERASE-RELATED-RELATED"/>
    <property type="match status" value="1"/>
</dbReference>
<comment type="caution">
    <text evidence="2">The sequence shown here is derived from an EMBL/GenBank/DDBJ whole genome shotgun (WGS) entry which is preliminary data.</text>
</comment>
<keyword evidence="3" id="KW-1185">Reference proteome</keyword>
<dbReference type="RefSeq" id="WP_069405169.1">
    <property type="nucleotide sequence ID" value="NZ_MIGZ01000049.1"/>
</dbReference>
<evidence type="ECO:0000313" key="2">
    <source>
        <dbReference type="EMBL" id="ODQ94095.1"/>
    </source>
</evidence>
<dbReference type="InterPro" id="IPR011009">
    <property type="entry name" value="Kinase-like_dom_sf"/>
</dbReference>
<dbReference type="Gene3D" id="3.90.1200.10">
    <property type="match status" value="1"/>
</dbReference>
<name>A0A1E3RW04_9MYCO</name>
<dbReference type="Pfam" id="PF01636">
    <property type="entry name" value="APH"/>
    <property type="match status" value="1"/>
</dbReference>
<feature type="domain" description="Aminoglycoside phosphotransferase" evidence="1">
    <location>
        <begin position="53"/>
        <end position="270"/>
    </location>
</feature>
<dbReference type="AlphaFoldDB" id="A0A1E3RW04"/>
<dbReference type="InterPro" id="IPR002575">
    <property type="entry name" value="Aminoglycoside_PTrfase"/>
</dbReference>
<dbReference type="OrthoDB" id="3806873at2"/>
<dbReference type="InterPro" id="IPR041726">
    <property type="entry name" value="ACAD10_11_N"/>
</dbReference>
<dbReference type="InterPro" id="IPR051678">
    <property type="entry name" value="AGP_Transferase"/>
</dbReference>
<evidence type="ECO:0000313" key="3">
    <source>
        <dbReference type="Proteomes" id="UP000094243"/>
    </source>
</evidence>
<accession>A0A1E3RW04</accession>
<dbReference type="EMBL" id="MIGZ01000049">
    <property type="protein sequence ID" value="ODQ94095.1"/>
    <property type="molecule type" value="Genomic_DNA"/>
</dbReference>
<dbReference type="SUPFAM" id="SSF56112">
    <property type="entry name" value="Protein kinase-like (PK-like)"/>
    <property type="match status" value="1"/>
</dbReference>
<evidence type="ECO:0000259" key="1">
    <source>
        <dbReference type="Pfam" id="PF01636"/>
    </source>
</evidence>
<organism evidence="2 3">
    <name type="scientific">Mycolicibacterium holsaticum</name>
    <dbReference type="NCBI Taxonomy" id="152142"/>
    <lineage>
        <taxon>Bacteria</taxon>
        <taxon>Bacillati</taxon>
        <taxon>Actinomycetota</taxon>
        <taxon>Actinomycetes</taxon>
        <taxon>Mycobacteriales</taxon>
        <taxon>Mycobacteriaceae</taxon>
        <taxon>Mycolicibacterium</taxon>
    </lineage>
</organism>